<proteinExistence type="inferred from homology"/>
<dbReference type="AlphaFoldDB" id="H5SDE6"/>
<dbReference type="PANTHER" id="PTHR30038">
    <property type="entry name" value="ALDEHYDE FERREDOXIN OXIDOREDUCTASE"/>
    <property type="match status" value="1"/>
</dbReference>
<evidence type="ECO:0000259" key="9">
    <source>
        <dbReference type="SMART" id="SM00790"/>
    </source>
</evidence>
<evidence type="ECO:0000256" key="1">
    <source>
        <dbReference type="ARBA" id="ARBA00001966"/>
    </source>
</evidence>
<dbReference type="GO" id="GO:0046872">
    <property type="term" value="F:metal ion binding"/>
    <property type="evidence" value="ECO:0007669"/>
    <property type="project" value="UniProtKB-KW"/>
</dbReference>
<dbReference type="SUPFAM" id="SSF48310">
    <property type="entry name" value="Aldehyde ferredoxin oxidoreductase, C-terminal domains"/>
    <property type="match status" value="1"/>
</dbReference>
<gene>
    <name evidence="10" type="ORF">HGMM_F13D05C04</name>
</gene>
<reference evidence="10" key="1">
    <citation type="journal article" date="2005" name="Environ. Microbiol.">
        <title>Genetic and functional properties of uncultivated thermophilic crenarchaeotes from a subsurface gold mine as revealed by analysis of genome fragments.</title>
        <authorList>
            <person name="Nunoura T."/>
            <person name="Hirayama H."/>
            <person name="Takami H."/>
            <person name="Oida H."/>
            <person name="Nishi S."/>
            <person name="Shimamura S."/>
            <person name="Suzuki Y."/>
            <person name="Inagaki F."/>
            <person name="Takai K."/>
            <person name="Nealson K.H."/>
            <person name="Horikoshi K."/>
        </authorList>
    </citation>
    <scope>NUCLEOTIDE SEQUENCE</scope>
</reference>
<dbReference type="GO" id="GO:0009055">
    <property type="term" value="F:electron transfer activity"/>
    <property type="evidence" value="ECO:0007669"/>
    <property type="project" value="InterPro"/>
</dbReference>
<dbReference type="InterPro" id="IPR013984">
    <property type="entry name" value="Ald_Fedxn_OxRdtase_dom2"/>
</dbReference>
<dbReference type="Pfam" id="PF01314">
    <property type="entry name" value="AFOR_C"/>
    <property type="match status" value="1"/>
</dbReference>
<dbReference type="EMBL" id="AP011680">
    <property type="protein sequence ID" value="BAL54182.1"/>
    <property type="molecule type" value="Genomic_DNA"/>
</dbReference>
<keyword evidence="6" id="KW-0408">Iron</keyword>
<comment type="cofactor">
    <cofactor evidence="8">
        <name>tungstopterin</name>
        <dbReference type="ChEBI" id="CHEBI:30402"/>
    </cofactor>
</comment>
<evidence type="ECO:0000256" key="5">
    <source>
        <dbReference type="ARBA" id="ARBA00023002"/>
    </source>
</evidence>
<keyword evidence="7" id="KW-0411">Iron-sulfur</keyword>
<dbReference type="PANTHER" id="PTHR30038:SF7">
    <property type="entry name" value="TUNGSTEN-CONTAINING GLYCERALDEHYDE-3-PHOSPHATE:FERREDOXIN OXIDOREDUCTASE"/>
    <property type="match status" value="1"/>
</dbReference>
<keyword evidence="5" id="KW-0560">Oxidoreductase</keyword>
<dbReference type="Pfam" id="PF02730">
    <property type="entry name" value="AFOR_N"/>
    <property type="match status" value="1"/>
</dbReference>
<accession>H5SDE6</accession>
<dbReference type="SMART" id="SM00790">
    <property type="entry name" value="AFOR_N"/>
    <property type="match status" value="1"/>
</dbReference>
<reference evidence="10" key="2">
    <citation type="journal article" date="2012" name="PLoS ONE">
        <title>A Deeply Branching Thermophilic Bacterium with an Ancient Acetyl-CoA Pathway Dominates a Subsurface Ecosystem.</title>
        <authorList>
            <person name="Takami H."/>
            <person name="Noguchi H."/>
            <person name="Takaki Y."/>
            <person name="Uchiyama I."/>
            <person name="Toyoda A."/>
            <person name="Nishi S."/>
            <person name="Chee G.-J."/>
            <person name="Arai W."/>
            <person name="Nunoura T."/>
            <person name="Itoh T."/>
            <person name="Hattori M."/>
            <person name="Takai K."/>
        </authorList>
    </citation>
    <scope>NUCLEOTIDE SEQUENCE</scope>
</reference>
<keyword evidence="3" id="KW-0004">4Fe-4S</keyword>
<dbReference type="SUPFAM" id="SSF56228">
    <property type="entry name" value="Aldehyde ferredoxin oxidoreductase, N-terminal domain"/>
    <property type="match status" value="1"/>
</dbReference>
<organism evidence="10">
    <name type="scientific">uncultured Planctomycetota bacterium</name>
    <dbReference type="NCBI Taxonomy" id="120965"/>
    <lineage>
        <taxon>Bacteria</taxon>
        <taxon>Pseudomonadati</taxon>
        <taxon>Planctomycetota</taxon>
        <taxon>environmental samples</taxon>
    </lineage>
</organism>
<dbReference type="Gene3D" id="1.10.569.10">
    <property type="entry name" value="Aldehyde Ferredoxin Oxidoreductase Protein, subunit A, domain 2"/>
    <property type="match status" value="1"/>
</dbReference>
<comment type="cofactor">
    <cofactor evidence="1">
        <name>[4Fe-4S] cluster</name>
        <dbReference type="ChEBI" id="CHEBI:49883"/>
    </cofactor>
</comment>
<name>H5SDE6_9BACT</name>
<evidence type="ECO:0000256" key="7">
    <source>
        <dbReference type="ARBA" id="ARBA00023014"/>
    </source>
</evidence>
<evidence type="ECO:0000256" key="2">
    <source>
        <dbReference type="ARBA" id="ARBA00011032"/>
    </source>
</evidence>
<evidence type="ECO:0000256" key="8">
    <source>
        <dbReference type="ARBA" id="ARBA00049934"/>
    </source>
</evidence>
<dbReference type="InterPro" id="IPR013983">
    <property type="entry name" value="Ald_Fedxn_OxRdtase_N"/>
</dbReference>
<protein>
    <submittedName>
        <fullName evidence="10">Aldehyde:ferredoxin oxidoreductase</fullName>
    </submittedName>
</protein>
<sequence length="625" mass="69096">MASGYAGKILRIDLTERSTRIETLDDLTLRRYLGGGLLGAYFLLKETSAGLHPFDPRSPLMFFTSAMNGSALSGANRYVAVAKSPLTGGYGESEAGGYWGPALRQAGFDGLIITGRAQEPTWLLIYDGRCEFRDGRRYWGELAGDVDDGIKAECKDQRVVVLQTGIAGENRVRFAAMVNNCRHFHGRCGLGAVMGSKNLKAIAVGGHDKPLAAEPQIRQEVLLWFKRNYDRSKDTMHLYGTARGVKNLQALGILPSRHFRDGAFEQFQEVTGERMAQTILTRRGTCYACAVACKREVAVPELGVTPKYGGPEYETIAAIGTMNGIADLKRIALANQLCSQYVLDTISTGVVISFAIEAYSLGILTREDVGFPLGYGDPEVPIRLIPLIARRQGIGGLLAEGVMRAAQRLGRGAEALALHVRGQEVPMHEPRGKKSLALAYSTSPTGADHMEAPHDPLYEGFYPGKHPLAPLGLIEPVPMLDFGPRKVRAFTYLQKLWTLYNIVGMCCFVGVPIGKLELDQLVRYFNGMTGWDVSLWELLKASDRAHALYRLYNHREGLAKEADTLPQRFFEPLEAGALRGEKLDRGQFQRALQTYYRMMGWDVQTGIPTPELCAELEIEWVWDKI</sequence>
<dbReference type="GO" id="GO:0016625">
    <property type="term" value="F:oxidoreductase activity, acting on the aldehyde or oxo group of donors, iron-sulfur protein as acceptor"/>
    <property type="evidence" value="ECO:0007669"/>
    <property type="project" value="InterPro"/>
</dbReference>
<dbReference type="Gene3D" id="1.10.599.10">
    <property type="entry name" value="Aldehyde Ferredoxin Oxidoreductase Protein, subunit A, domain 3"/>
    <property type="match status" value="1"/>
</dbReference>
<evidence type="ECO:0000256" key="3">
    <source>
        <dbReference type="ARBA" id="ARBA00022485"/>
    </source>
</evidence>
<dbReference type="InterPro" id="IPR013985">
    <property type="entry name" value="Ald_Fedxn_OxRdtase_dom3"/>
</dbReference>
<evidence type="ECO:0000313" key="10">
    <source>
        <dbReference type="EMBL" id="BAL54182.1"/>
    </source>
</evidence>
<dbReference type="Gene3D" id="3.60.9.10">
    <property type="entry name" value="Aldehyde ferredoxin oxidoreductase, N-terminal domain"/>
    <property type="match status" value="1"/>
</dbReference>
<evidence type="ECO:0000256" key="6">
    <source>
        <dbReference type="ARBA" id="ARBA00023004"/>
    </source>
</evidence>
<dbReference type="InterPro" id="IPR036503">
    <property type="entry name" value="Ald_Fedxn_OxRdtase_N_sf"/>
</dbReference>
<dbReference type="GO" id="GO:0051539">
    <property type="term" value="F:4 iron, 4 sulfur cluster binding"/>
    <property type="evidence" value="ECO:0007669"/>
    <property type="project" value="UniProtKB-KW"/>
</dbReference>
<keyword evidence="4" id="KW-0479">Metal-binding</keyword>
<dbReference type="InterPro" id="IPR001203">
    <property type="entry name" value="OxRdtase_Ald_Fedxn_C"/>
</dbReference>
<dbReference type="InterPro" id="IPR036021">
    <property type="entry name" value="Tungsten_al_ferr_oxy-like_C"/>
</dbReference>
<dbReference type="InterPro" id="IPR051919">
    <property type="entry name" value="W-dependent_AOR"/>
</dbReference>
<evidence type="ECO:0000256" key="4">
    <source>
        <dbReference type="ARBA" id="ARBA00022723"/>
    </source>
</evidence>
<feature type="domain" description="Aldehyde ferredoxin oxidoreductase N-terminal" evidence="9">
    <location>
        <begin position="5"/>
        <end position="207"/>
    </location>
</feature>
<comment type="similarity">
    <text evidence="2">Belongs to the AOR/FOR family.</text>
</comment>